<dbReference type="Gene3D" id="3.30.230.10">
    <property type="match status" value="1"/>
</dbReference>
<accession>K9XVE0</accession>
<sequence length="123" mass="14362">MGLPKANRLKHRRDFVAVYEQGIRRHSRYLILRALLEVSINDSLVTEPTRIGISISQKVSKKAVIRNRIKRQIRAVFRELLPYLPGGWKIVIVVKPKASECKYEHFLRELKQLLIEAEIINGY</sequence>
<keyword evidence="5 7" id="KW-0378">Hydrolase</keyword>
<dbReference type="Pfam" id="PF00825">
    <property type="entry name" value="Ribonuclease_P"/>
    <property type="match status" value="1"/>
</dbReference>
<name>K9XVE0_STAC7</name>
<dbReference type="PROSITE" id="PS00648">
    <property type="entry name" value="RIBONUCLEASE_P"/>
    <property type="match status" value="1"/>
</dbReference>
<evidence type="ECO:0000256" key="7">
    <source>
        <dbReference type="HAMAP-Rule" id="MF_00227"/>
    </source>
</evidence>
<gene>
    <name evidence="7" type="primary">rnpA</name>
    <name evidence="9" type="ordered locus">Sta7437_2501</name>
</gene>
<dbReference type="KEGG" id="scs:Sta7437_2501"/>
<dbReference type="RefSeq" id="WP_015193702.1">
    <property type="nucleotide sequence ID" value="NC_019748.1"/>
</dbReference>
<dbReference type="Proteomes" id="UP000010473">
    <property type="component" value="Chromosome"/>
</dbReference>
<keyword evidence="4 7" id="KW-0255">Endonuclease</keyword>
<evidence type="ECO:0000313" key="9">
    <source>
        <dbReference type="EMBL" id="AFZ36034.1"/>
    </source>
</evidence>
<organism evidence="9 10">
    <name type="scientific">Stanieria cyanosphaera (strain ATCC 29371 / PCC 7437)</name>
    <dbReference type="NCBI Taxonomy" id="111780"/>
    <lineage>
        <taxon>Bacteria</taxon>
        <taxon>Bacillati</taxon>
        <taxon>Cyanobacteriota</taxon>
        <taxon>Cyanophyceae</taxon>
        <taxon>Pleurocapsales</taxon>
        <taxon>Dermocarpellaceae</taxon>
        <taxon>Stanieria</taxon>
    </lineage>
</organism>
<dbReference type="EMBL" id="CP003653">
    <property type="protein sequence ID" value="AFZ36034.1"/>
    <property type="molecule type" value="Genomic_DNA"/>
</dbReference>
<dbReference type="EC" id="3.1.26.5" evidence="7 8"/>
<dbReference type="eggNOG" id="COG0594">
    <property type="taxonomic scope" value="Bacteria"/>
</dbReference>
<dbReference type="InterPro" id="IPR020539">
    <property type="entry name" value="RNase_P_CS"/>
</dbReference>
<dbReference type="NCBIfam" id="TIGR00188">
    <property type="entry name" value="rnpA"/>
    <property type="match status" value="1"/>
</dbReference>
<proteinExistence type="inferred from homology"/>
<dbReference type="GO" id="GO:0001682">
    <property type="term" value="P:tRNA 5'-leader removal"/>
    <property type="evidence" value="ECO:0007669"/>
    <property type="project" value="UniProtKB-UniRule"/>
</dbReference>
<dbReference type="PANTHER" id="PTHR33992:SF1">
    <property type="entry name" value="RIBONUCLEASE P PROTEIN COMPONENT"/>
    <property type="match status" value="1"/>
</dbReference>
<keyword evidence="10" id="KW-1185">Reference proteome</keyword>
<dbReference type="PATRIC" id="fig|111780.3.peg.2602"/>
<dbReference type="SUPFAM" id="SSF54211">
    <property type="entry name" value="Ribosomal protein S5 domain 2-like"/>
    <property type="match status" value="1"/>
</dbReference>
<dbReference type="OrthoDB" id="458878at2"/>
<reference evidence="10" key="1">
    <citation type="journal article" date="2013" name="Proc. Natl. Acad. Sci. U.S.A.">
        <title>Improving the coverage of the cyanobacterial phylum using diversity-driven genome sequencing.</title>
        <authorList>
            <person name="Shih P.M."/>
            <person name="Wu D."/>
            <person name="Latifi A."/>
            <person name="Axen S.D."/>
            <person name="Fewer D.P."/>
            <person name="Talla E."/>
            <person name="Calteau A."/>
            <person name="Cai F."/>
            <person name="Tandeau de Marsac N."/>
            <person name="Rippka R."/>
            <person name="Herdman M."/>
            <person name="Sivonen K."/>
            <person name="Coursin T."/>
            <person name="Laurent T."/>
            <person name="Goodwin L."/>
            <person name="Nolan M."/>
            <person name="Davenport K.W."/>
            <person name="Han C.S."/>
            <person name="Rubin E.M."/>
            <person name="Eisen J.A."/>
            <person name="Woyke T."/>
            <person name="Gugger M."/>
            <person name="Kerfeld C.A."/>
        </authorList>
    </citation>
    <scope>NUCLEOTIDE SEQUENCE [LARGE SCALE GENOMIC DNA]</scope>
    <source>
        <strain evidence="10">ATCC 29371 / PCC 7437</strain>
    </source>
</reference>
<dbReference type="GO" id="GO:0030677">
    <property type="term" value="C:ribonuclease P complex"/>
    <property type="evidence" value="ECO:0007669"/>
    <property type="project" value="TreeGrafter"/>
</dbReference>
<keyword evidence="6 7" id="KW-0694">RNA-binding</keyword>
<dbReference type="PANTHER" id="PTHR33992">
    <property type="entry name" value="RIBONUCLEASE P PROTEIN COMPONENT"/>
    <property type="match status" value="1"/>
</dbReference>
<evidence type="ECO:0000256" key="6">
    <source>
        <dbReference type="ARBA" id="ARBA00022884"/>
    </source>
</evidence>
<evidence type="ECO:0000256" key="5">
    <source>
        <dbReference type="ARBA" id="ARBA00022801"/>
    </source>
</evidence>
<evidence type="ECO:0000256" key="2">
    <source>
        <dbReference type="ARBA" id="ARBA00022694"/>
    </source>
</evidence>
<evidence type="ECO:0000256" key="8">
    <source>
        <dbReference type="NCBIfam" id="TIGR00188"/>
    </source>
</evidence>
<comment type="catalytic activity">
    <reaction evidence="7">
        <text>Endonucleolytic cleavage of RNA, removing 5'-extranucleotides from tRNA precursor.</text>
        <dbReference type="EC" id="3.1.26.5"/>
    </reaction>
</comment>
<protein>
    <recommendedName>
        <fullName evidence="7 8">Ribonuclease P protein component</fullName>
        <shortName evidence="7">RNase P protein</shortName>
        <shortName evidence="7">RNaseP protein</shortName>
        <ecNumber evidence="7 8">3.1.26.5</ecNumber>
    </recommendedName>
    <alternativeName>
        <fullName evidence="7">Protein C5</fullName>
    </alternativeName>
</protein>
<evidence type="ECO:0000256" key="1">
    <source>
        <dbReference type="ARBA" id="ARBA00002663"/>
    </source>
</evidence>
<dbReference type="InterPro" id="IPR014721">
    <property type="entry name" value="Ribsml_uS5_D2-typ_fold_subgr"/>
</dbReference>
<evidence type="ECO:0000256" key="4">
    <source>
        <dbReference type="ARBA" id="ARBA00022759"/>
    </source>
</evidence>
<dbReference type="GO" id="GO:0000049">
    <property type="term" value="F:tRNA binding"/>
    <property type="evidence" value="ECO:0007669"/>
    <property type="project" value="UniProtKB-UniRule"/>
</dbReference>
<dbReference type="GO" id="GO:0042781">
    <property type="term" value="F:3'-tRNA processing endoribonuclease activity"/>
    <property type="evidence" value="ECO:0007669"/>
    <property type="project" value="TreeGrafter"/>
</dbReference>
<dbReference type="InterPro" id="IPR000100">
    <property type="entry name" value="RNase_P"/>
</dbReference>
<keyword evidence="3 7" id="KW-0540">Nuclease</keyword>
<evidence type="ECO:0000313" key="10">
    <source>
        <dbReference type="Proteomes" id="UP000010473"/>
    </source>
</evidence>
<keyword evidence="2 7" id="KW-0819">tRNA processing</keyword>
<dbReference type="GO" id="GO:0004526">
    <property type="term" value="F:ribonuclease P activity"/>
    <property type="evidence" value="ECO:0007669"/>
    <property type="project" value="UniProtKB-UniRule"/>
</dbReference>
<dbReference type="HOGENOM" id="CLU_117179_9_0_3"/>
<comment type="similarity">
    <text evidence="7">Belongs to the RnpA family.</text>
</comment>
<dbReference type="HAMAP" id="MF_00227">
    <property type="entry name" value="RNase_P"/>
    <property type="match status" value="1"/>
</dbReference>
<dbReference type="STRING" id="111780.Sta7437_2501"/>
<evidence type="ECO:0000256" key="3">
    <source>
        <dbReference type="ARBA" id="ARBA00022722"/>
    </source>
</evidence>
<comment type="function">
    <text evidence="1 7">RNaseP catalyzes the removal of the 5'-leader sequence from pre-tRNA to produce the mature 5'-terminus. It can also cleave other RNA substrates such as 4.5S RNA. The protein component plays an auxiliary but essential role in vivo by binding to the 5'-leader sequence and broadening the substrate specificity of the ribozyme.</text>
</comment>
<dbReference type="AlphaFoldDB" id="K9XVE0"/>
<dbReference type="InterPro" id="IPR020568">
    <property type="entry name" value="Ribosomal_Su5_D2-typ_SF"/>
</dbReference>
<comment type="subunit">
    <text evidence="7">Consists of a catalytic RNA component (M1 or rnpB) and a protein subunit.</text>
</comment>